<name>A0A5C3ERP1_9BASI</name>
<dbReference type="Proteomes" id="UP000324022">
    <property type="component" value="Unassembled WGS sequence"/>
</dbReference>
<dbReference type="OrthoDB" id="3478218at2759"/>
<dbReference type="AlphaFoldDB" id="A0A5C3ERP1"/>
<evidence type="ECO:0000313" key="2">
    <source>
        <dbReference type="EMBL" id="SPO32427.1"/>
    </source>
</evidence>
<feature type="signal peptide" evidence="1">
    <location>
        <begin position="1"/>
        <end position="18"/>
    </location>
</feature>
<evidence type="ECO:0000256" key="1">
    <source>
        <dbReference type="SAM" id="SignalP"/>
    </source>
</evidence>
<dbReference type="EMBL" id="OOIN01000043">
    <property type="protein sequence ID" value="SPO32427.1"/>
    <property type="molecule type" value="Genomic_DNA"/>
</dbReference>
<keyword evidence="3" id="KW-1185">Reference proteome</keyword>
<feature type="chain" id="PRO_5022905327" evidence="1">
    <location>
        <begin position="19"/>
        <end position="157"/>
    </location>
</feature>
<accession>A0A5C3ERP1</accession>
<evidence type="ECO:0000313" key="3">
    <source>
        <dbReference type="Proteomes" id="UP000324022"/>
    </source>
</evidence>
<protein>
    <submittedName>
        <fullName evidence="2">Related to conserved hypothetical Ustilaginaceae-specific protein</fullName>
    </submittedName>
</protein>
<reference evidence="2 3" key="1">
    <citation type="submission" date="2018-03" db="EMBL/GenBank/DDBJ databases">
        <authorList>
            <person name="Guldener U."/>
        </authorList>
    </citation>
    <scope>NUCLEOTIDE SEQUENCE [LARGE SCALE GENOMIC DNA]</scope>
    <source>
        <strain evidence="2 3">NBRC100155</strain>
    </source>
</reference>
<organism evidence="2 3">
    <name type="scientific">Ustilago trichophora</name>
    <dbReference type="NCBI Taxonomy" id="86804"/>
    <lineage>
        <taxon>Eukaryota</taxon>
        <taxon>Fungi</taxon>
        <taxon>Dikarya</taxon>
        <taxon>Basidiomycota</taxon>
        <taxon>Ustilaginomycotina</taxon>
        <taxon>Ustilaginomycetes</taxon>
        <taxon>Ustilaginales</taxon>
        <taxon>Ustilaginaceae</taxon>
        <taxon>Ustilago</taxon>
    </lineage>
</organism>
<proteinExistence type="predicted"/>
<gene>
    <name evidence="2" type="ORF">UTRI_02984</name>
</gene>
<sequence length="157" mass="17505">MQVLQLLSIFTLLGEAYTLPTLEKRKQARAECIRQKAQETADEAKAKFIDISASICYHGSSSASDPNSLTTNKTEGAYKYVGYKKCDKIGSASWLGSDVICSSILYPNSIRMDCLWLMGKNEWKGYKDAGSDNLAIIHTYNHTCLYDKQNVQVSCLN</sequence>
<keyword evidence="1" id="KW-0732">Signal</keyword>